<protein>
    <submittedName>
        <fullName evidence="2">Uncharacterized protein</fullName>
    </submittedName>
</protein>
<comment type="caution">
    <text evidence="2">The sequence shown here is derived from an EMBL/GenBank/DDBJ whole genome shotgun (WGS) entry which is preliminary data.</text>
</comment>
<evidence type="ECO:0000256" key="1">
    <source>
        <dbReference type="SAM" id="Phobius"/>
    </source>
</evidence>
<keyword evidence="1" id="KW-1133">Transmembrane helix</keyword>
<keyword evidence="3" id="KW-1185">Reference proteome</keyword>
<keyword evidence="1" id="KW-0472">Membrane</keyword>
<dbReference type="EMBL" id="JABRWQ010000010">
    <property type="protein sequence ID" value="NRD24901.1"/>
    <property type="molecule type" value="Genomic_DNA"/>
</dbReference>
<proteinExistence type="predicted"/>
<dbReference type="RefSeq" id="WP_173302549.1">
    <property type="nucleotide sequence ID" value="NZ_JABRWQ010000010.1"/>
</dbReference>
<sequence>MKKSILITIIGVLIIGIGYFGIKMFDFARGVKADIPKNVENYEKNNTEKLIKTEIEQNLDTLNIDNYNLVFFHPNEAEFDELLMENGEKSTSLYEMNSDFGFYASNVYDSISKTESKIKIITERIIEYSTKSGIKYLDRLKNEEHSYGIIFNKKNCEPRIEFGIMTDIDMFQIWNEYRKNCK</sequence>
<evidence type="ECO:0000313" key="3">
    <source>
        <dbReference type="Proteomes" id="UP000805085"/>
    </source>
</evidence>
<gene>
    <name evidence="2" type="ORF">HNV10_16725</name>
</gene>
<keyword evidence="1" id="KW-0812">Transmembrane</keyword>
<accession>A0ABX2E9C9</accession>
<evidence type="ECO:0000313" key="2">
    <source>
        <dbReference type="EMBL" id="NRD24901.1"/>
    </source>
</evidence>
<name>A0ABX2E9C9_9FLAO</name>
<reference evidence="2 3" key="1">
    <citation type="journal article" date="2015" name="Int. J. Syst. Evol. Microbiol.">
        <title>Winogradskyella litoriviva sp. nov., isolated from coastal seawater.</title>
        <authorList>
            <person name="Nedashkovskaya O.I."/>
            <person name="Kukhlevskiy A.D."/>
            <person name="Zhukova N.V."/>
            <person name="Kim S.J."/>
            <person name="Rhee S.K."/>
            <person name="Mikhailov V.V."/>
        </authorList>
    </citation>
    <scope>NUCLEOTIDE SEQUENCE [LARGE SCALE GENOMIC DNA]</scope>
    <source>
        <strain evidence="2 3">KMM6491</strain>
    </source>
</reference>
<dbReference type="Proteomes" id="UP000805085">
    <property type="component" value="Unassembled WGS sequence"/>
</dbReference>
<organism evidence="2 3">
    <name type="scientific">Winogradskyella litoriviva</name>
    <dbReference type="NCBI Taxonomy" id="1220182"/>
    <lineage>
        <taxon>Bacteria</taxon>
        <taxon>Pseudomonadati</taxon>
        <taxon>Bacteroidota</taxon>
        <taxon>Flavobacteriia</taxon>
        <taxon>Flavobacteriales</taxon>
        <taxon>Flavobacteriaceae</taxon>
        <taxon>Winogradskyella</taxon>
    </lineage>
</organism>
<feature type="transmembrane region" description="Helical" evidence="1">
    <location>
        <begin position="6"/>
        <end position="22"/>
    </location>
</feature>